<accession>A0A2G0CFB4</accession>
<feature type="transmembrane region" description="Helical" evidence="1">
    <location>
        <begin position="78"/>
        <end position="102"/>
    </location>
</feature>
<keyword evidence="3" id="KW-1185">Reference proteome</keyword>
<keyword evidence="1" id="KW-0472">Membrane</keyword>
<dbReference type="Proteomes" id="UP000226437">
    <property type="component" value="Unassembled WGS sequence"/>
</dbReference>
<name>A0A2G0CFB4_9BACT</name>
<feature type="transmembrane region" description="Helical" evidence="1">
    <location>
        <begin position="54"/>
        <end position="72"/>
    </location>
</feature>
<evidence type="ECO:0000313" key="2">
    <source>
        <dbReference type="EMBL" id="PHK98666.1"/>
    </source>
</evidence>
<reference evidence="2 3" key="1">
    <citation type="submission" date="2017-10" db="EMBL/GenBank/DDBJ databases">
        <title>The draft genome sequence of Lewinella marina KCTC 32374.</title>
        <authorList>
            <person name="Wang K."/>
        </authorList>
    </citation>
    <scope>NUCLEOTIDE SEQUENCE [LARGE SCALE GENOMIC DNA]</scope>
    <source>
        <strain evidence="2 3">MKG-38</strain>
    </source>
</reference>
<feature type="transmembrane region" description="Helical" evidence="1">
    <location>
        <begin position="109"/>
        <end position="134"/>
    </location>
</feature>
<keyword evidence="1" id="KW-1133">Transmembrane helix</keyword>
<sequence>MKRFASAKPLPILLLLIFLAAASRLLPHWPNFGPVGAMALFGSALMARRWMAFVVPFAALYLSDLALNNLVYSQYYEGFFWGFNGWVYAGFGLTVLLGFGLLRERSFSWLRLGGVTLGATALFFLLTNFGAWLGSPLYPQTGGGLLAAYAAGLPFLLNSAAGNLVFAGLLFGGARYLAPRTQAVKVRERV</sequence>
<dbReference type="Pfam" id="PF20221">
    <property type="entry name" value="DUF6580"/>
    <property type="match status" value="1"/>
</dbReference>
<proteinExistence type="predicted"/>
<gene>
    <name evidence="2" type="ORF">CGL56_09365</name>
</gene>
<dbReference type="EMBL" id="PDLO01000003">
    <property type="protein sequence ID" value="PHK98666.1"/>
    <property type="molecule type" value="Genomic_DNA"/>
</dbReference>
<dbReference type="InterPro" id="IPR046487">
    <property type="entry name" value="DUF6580"/>
</dbReference>
<comment type="caution">
    <text evidence="2">The sequence shown here is derived from an EMBL/GenBank/DDBJ whole genome shotgun (WGS) entry which is preliminary data.</text>
</comment>
<protein>
    <submittedName>
        <fullName evidence="2">Uncharacterized protein</fullName>
    </submittedName>
</protein>
<organism evidence="2 3">
    <name type="scientific">Neolewinella marina</name>
    <dbReference type="NCBI Taxonomy" id="438751"/>
    <lineage>
        <taxon>Bacteria</taxon>
        <taxon>Pseudomonadati</taxon>
        <taxon>Bacteroidota</taxon>
        <taxon>Saprospiria</taxon>
        <taxon>Saprospirales</taxon>
        <taxon>Lewinellaceae</taxon>
        <taxon>Neolewinella</taxon>
    </lineage>
</organism>
<evidence type="ECO:0000256" key="1">
    <source>
        <dbReference type="SAM" id="Phobius"/>
    </source>
</evidence>
<keyword evidence="1" id="KW-0812">Transmembrane</keyword>
<feature type="transmembrane region" description="Helical" evidence="1">
    <location>
        <begin position="146"/>
        <end position="171"/>
    </location>
</feature>
<dbReference type="RefSeq" id="WP_099106276.1">
    <property type="nucleotide sequence ID" value="NZ_JAATJF010000001.1"/>
</dbReference>
<evidence type="ECO:0000313" key="3">
    <source>
        <dbReference type="Proteomes" id="UP000226437"/>
    </source>
</evidence>
<dbReference type="AlphaFoldDB" id="A0A2G0CFB4"/>
<dbReference type="OrthoDB" id="9806699at2"/>